<keyword evidence="2" id="KW-0808">Transferase</keyword>
<gene>
    <name evidence="3" type="ORF">RR48_05439</name>
</gene>
<dbReference type="PANTHER" id="PTHR46568:SF1">
    <property type="entry name" value="ALKYLDIHYDROXYACETONEPHOSPHATE SYNTHASE, PEROXISOMAL"/>
    <property type="match status" value="1"/>
</dbReference>
<keyword evidence="4" id="KW-1185">Reference proteome</keyword>
<sequence length="212" mass="23915">MYEFTTKAIVLSSDIDVFCKWVAFRFGHAVKTESSWGGVILDGLKKFYITCIKGFDPHKLCVVTLLMEGSSEQVADREKKLNAIAALFGGIPGGANNGEVGYTLTFVIAYIRVGETIEVKIERGKTLDIKTLAVSDEMTSAGEREVFFELNGQLRSVFIRDENASKCDRYETKYHAHKDGADHIAKIELFLLLRLLEWMRQHLDWLETGQLV</sequence>
<feature type="binding site" evidence="1">
    <location>
        <position position="112"/>
    </location>
    <ligand>
        <name>substrate</name>
    </ligand>
</feature>
<dbReference type="Gene3D" id="3.30.70.3450">
    <property type="match status" value="1"/>
</dbReference>
<evidence type="ECO:0000256" key="2">
    <source>
        <dbReference type="RuleBase" id="RU363113"/>
    </source>
</evidence>
<comment type="similarity">
    <text evidence="2">Belongs to the FAD-binding oxidoreductase/transferase type 4 family.</text>
</comment>
<dbReference type="InParanoid" id="A0A0N1IGZ9"/>
<evidence type="ECO:0000313" key="3">
    <source>
        <dbReference type="EMBL" id="KPJ13051.1"/>
    </source>
</evidence>
<keyword evidence="2" id="KW-0443">Lipid metabolism</keyword>
<dbReference type="GO" id="GO:0008609">
    <property type="term" value="F:alkylglycerone-phosphate synthase activity"/>
    <property type="evidence" value="ECO:0007669"/>
    <property type="project" value="UniProtKB-EC"/>
</dbReference>
<accession>A0A0N1IGZ9</accession>
<dbReference type="Proteomes" id="UP000053240">
    <property type="component" value="Unassembled WGS sequence"/>
</dbReference>
<dbReference type="GO" id="GO:0005777">
    <property type="term" value="C:peroxisome"/>
    <property type="evidence" value="ECO:0007669"/>
    <property type="project" value="UniProtKB-SubCell"/>
</dbReference>
<comment type="function">
    <text evidence="2">Catalyzes the exchange of an acyl for a long-chain alkyl group and the formation of the ether bond in the biosynthesis of ether phospholipids.</text>
</comment>
<comment type="subunit">
    <text evidence="2">Homodimer.</text>
</comment>
<evidence type="ECO:0000256" key="1">
    <source>
        <dbReference type="PIRSR" id="PIRSR625650-2"/>
    </source>
</evidence>
<evidence type="ECO:0000313" key="4">
    <source>
        <dbReference type="Proteomes" id="UP000053240"/>
    </source>
</evidence>
<dbReference type="GO" id="GO:0008611">
    <property type="term" value="P:ether lipid biosynthetic process"/>
    <property type="evidence" value="ECO:0007669"/>
    <property type="project" value="UniProtKB-UniPathway"/>
</dbReference>
<proteinExistence type="inferred from homology"/>
<dbReference type="EMBL" id="KQ460651">
    <property type="protein sequence ID" value="KPJ13051.1"/>
    <property type="molecule type" value="Genomic_DNA"/>
</dbReference>
<comment type="cofactor">
    <cofactor evidence="2">
        <name>FAD</name>
        <dbReference type="ChEBI" id="CHEBI:57692"/>
    </cofactor>
</comment>
<dbReference type="AlphaFoldDB" id="A0A0N1IGZ9"/>
<comment type="subcellular location">
    <subcellularLocation>
        <location evidence="2">Peroxisome</location>
    </subcellularLocation>
</comment>
<dbReference type="PANTHER" id="PTHR46568">
    <property type="entry name" value="ALKYLDIHYDROXYACETONEPHOSPHATE SYNTHASE, PEROXISOMAL"/>
    <property type="match status" value="1"/>
</dbReference>
<keyword evidence="2" id="KW-0274">FAD</keyword>
<comment type="pathway">
    <text evidence="2">Glycerolipid metabolism; ether lipid biosynthesis.</text>
</comment>
<dbReference type="UniPathway" id="UPA00781"/>
<comment type="catalytic activity">
    <reaction evidence="2">
        <text>a long chain fatty alcohol + a 1-acylglycerone 3-phosphate = a 1-O-alkylglycerone 3-phosphate + a long-chain fatty acid + H(+)</text>
        <dbReference type="Rhea" id="RHEA:36171"/>
        <dbReference type="ChEBI" id="CHEBI:15378"/>
        <dbReference type="ChEBI" id="CHEBI:17135"/>
        <dbReference type="ChEBI" id="CHEBI:57534"/>
        <dbReference type="ChEBI" id="CHEBI:57560"/>
        <dbReference type="ChEBI" id="CHEBI:73315"/>
        <dbReference type="EC" id="2.5.1.26"/>
    </reaction>
</comment>
<dbReference type="InterPro" id="IPR025650">
    <property type="entry name" value="Alkyl-DHAP_Synthase"/>
</dbReference>
<reference evidence="3 4" key="1">
    <citation type="journal article" date="2015" name="Nat. Commun.">
        <title>Outbred genome sequencing and CRISPR/Cas9 gene editing in butterflies.</title>
        <authorList>
            <person name="Li X."/>
            <person name="Fan D."/>
            <person name="Zhang W."/>
            <person name="Liu G."/>
            <person name="Zhang L."/>
            <person name="Zhao L."/>
            <person name="Fang X."/>
            <person name="Chen L."/>
            <person name="Dong Y."/>
            <person name="Chen Y."/>
            <person name="Ding Y."/>
            <person name="Zhao R."/>
            <person name="Feng M."/>
            <person name="Zhu Y."/>
            <person name="Feng Y."/>
            <person name="Jiang X."/>
            <person name="Zhu D."/>
            <person name="Xiang H."/>
            <person name="Feng X."/>
            <person name="Li S."/>
            <person name="Wang J."/>
            <person name="Zhang G."/>
            <person name="Kronforst M.R."/>
            <person name="Wang W."/>
        </authorList>
    </citation>
    <scope>NUCLEOTIDE SEQUENCE [LARGE SCALE GENOMIC DNA]</scope>
    <source>
        <strain evidence="3">Ya'a_city_454_Pm</strain>
        <tissue evidence="3">Whole body</tissue>
    </source>
</reference>
<dbReference type="Gene3D" id="3.10.600.10">
    <property type="entry name" value="pyruvate carboxylase f1077a mutant domain"/>
    <property type="match status" value="1"/>
</dbReference>
<keyword evidence="2" id="KW-0285">Flavoprotein</keyword>
<name>A0A0N1IGZ9_PAPMA</name>
<protein>
    <recommendedName>
        <fullName evidence="2">Alkylglycerone-phosphate synthase</fullName>
        <shortName evidence="2">Alkyl-DHAP synthase</shortName>
        <ecNumber evidence="2">2.5.1.26</ecNumber>
    </recommendedName>
</protein>
<keyword evidence="2" id="KW-0444">Lipid biosynthesis</keyword>
<keyword evidence="2" id="KW-0576">Peroxisome</keyword>
<organism evidence="3 4">
    <name type="scientific">Papilio machaon</name>
    <name type="common">Old World swallowtail butterfly</name>
    <dbReference type="NCBI Taxonomy" id="76193"/>
    <lineage>
        <taxon>Eukaryota</taxon>
        <taxon>Metazoa</taxon>
        <taxon>Ecdysozoa</taxon>
        <taxon>Arthropoda</taxon>
        <taxon>Hexapoda</taxon>
        <taxon>Insecta</taxon>
        <taxon>Pterygota</taxon>
        <taxon>Neoptera</taxon>
        <taxon>Endopterygota</taxon>
        <taxon>Lepidoptera</taxon>
        <taxon>Glossata</taxon>
        <taxon>Ditrysia</taxon>
        <taxon>Papilionoidea</taxon>
        <taxon>Papilionidae</taxon>
        <taxon>Papilioninae</taxon>
        <taxon>Papilio</taxon>
    </lineage>
</organism>
<dbReference type="EC" id="2.5.1.26" evidence="2"/>
<dbReference type="STRING" id="76193.A0A0N1IGZ9"/>